<dbReference type="GO" id="GO:0022857">
    <property type="term" value="F:transmembrane transporter activity"/>
    <property type="evidence" value="ECO:0007669"/>
    <property type="project" value="InterPro"/>
</dbReference>
<keyword evidence="4 7" id="KW-1133">Transmembrane helix</keyword>
<dbReference type="InterPro" id="IPR020846">
    <property type="entry name" value="MFS_dom"/>
</dbReference>
<keyword evidence="2" id="KW-0813">Transport</keyword>
<dbReference type="GO" id="GO:0005886">
    <property type="term" value="C:plasma membrane"/>
    <property type="evidence" value="ECO:0007669"/>
    <property type="project" value="TreeGrafter"/>
</dbReference>
<dbReference type="Gene3D" id="1.20.1720.10">
    <property type="entry name" value="Multidrug resistance protein D"/>
    <property type="match status" value="1"/>
</dbReference>
<organism evidence="9 10">
    <name type="scientific">Metarhizium guizhouense (strain ARSEF 977)</name>
    <dbReference type="NCBI Taxonomy" id="1276136"/>
    <lineage>
        <taxon>Eukaryota</taxon>
        <taxon>Fungi</taxon>
        <taxon>Dikarya</taxon>
        <taxon>Ascomycota</taxon>
        <taxon>Pezizomycotina</taxon>
        <taxon>Sordariomycetes</taxon>
        <taxon>Hypocreomycetidae</taxon>
        <taxon>Hypocreales</taxon>
        <taxon>Clavicipitaceae</taxon>
        <taxon>Metarhizium</taxon>
    </lineage>
</organism>
<dbReference type="PANTHER" id="PTHR23502">
    <property type="entry name" value="MAJOR FACILITATOR SUPERFAMILY"/>
    <property type="match status" value="1"/>
</dbReference>
<protein>
    <submittedName>
        <fullName evidence="9">Major facilitator superfamily transporter</fullName>
    </submittedName>
</protein>
<comment type="caution">
    <text evidence="9">The sequence shown here is derived from an EMBL/GenBank/DDBJ whole genome shotgun (WGS) entry which is preliminary data.</text>
</comment>
<evidence type="ECO:0000256" key="1">
    <source>
        <dbReference type="ARBA" id="ARBA00004141"/>
    </source>
</evidence>
<evidence type="ECO:0000256" key="3">
    <source>
        <dbReference type="ARBA" id="ARBA00022692"/>
    </source>
</evidence>
<feature type="transmembrane region" description="Helical" evidence="7">
    <location>
        <begin position="77"/>
        <end position="98"/>
    </location>
</feature>
<dbReference type="EMBL" id="AZNH01000096">
    <property type="protein sequence ID" value="KID82230.1"/>
    <property type="molecule type" value="Genomic_DNA"/>
</dbReference>
<dbReference type="PANTHER" id="PTHR23502:SF51">
    <property type="entry name" value="QUINIDINE RESISTANCE PROTEIN 1-RELATED"/>
    <property type="match status" value="1"/>
</dbReference>
<evidence type="ECO:0000313" key="9">
    <source>
        <dbReference type="EMBL" id="KID82230.1"/>
    </source>
</evidence>
<dbReference type="HOGENOM" id="CLU_2073705_0_0_1"/>
<keyword evidence="5 7" id="KW-0472">Membrane</keyword>
<evidence type="ECO:0000256" key="4">
    <source>
        <dbReference type="ARBA" id="ARBA00022989"/>
    </source>
</evidence>
<dbReference type="PROSITE" id="PS50850">
    <property type="entry name" value="MFS"/>
    <property type="match status" value="1"/>
</dbReference>
<feature type="region of interest" description="Disordered" evidence="6">
    <location>
        <begin position="1"/>
        <end position="23"/>
    </location>
</feature>
<evidence type="ECO:0000256" key="5">
    <source>
        <dbReference type="ARBA" id="ARBA00023136"/>
    </source>
</evidence>
<keyword evidence="3 7" id="KW-0812">Transmembrane</keyword>
<reference evidence="9 10" key="1">
    <citation type="journal article" date="2014" name="Proc. Natl. Acad. Sci. U.S.A.">
        <title>Trajectory and genomic determinants of fungal-pathogen speciation and host adaptation.</title>
        <authorList>
            <person name="Hu X."/>
            <person name="Xiao G."/>
            <person name="Zheng P."/>
            <person name="Shang Y."/>
            <person name="Su Y."/>
            <person name="Zhang X."/>
            <person name="Liu X."/>
            <person name="Zhan S."/>
            <person name="St Leger R.J."/>
            <person name="Wang C."/>
        </authorList>
    </citation>
    <scope>NUCLEOTIDE SEQUENCE [LARGE SCALE GENOMIC DNA]</scope>
    <source>
        <strain evidence="9 10">ARSEF 977</strain>
    </source>
</reference>
<evidence type="ECO:0000313" key="10">
    <source>
        <dbReference type="Proteomes" id="UP000031192"/>
    </source>
</evidence>
<evidence type="ECO:0000256" key="2">
    <source>
        <dbReference type="ARBA" id="ARBA00022448"/>
    </source>
</evidence>
<feature type="domain" description="Major facilitator superfamily (MFS) profile" evidence="8">
    <location>
        <begin position="44"/>
        <end position="118"/>
    </location>
</feature>
<evidence type="ECO:0000259" key="8">
    <source>
        <dbReference type="PROSITE" id="PS50850"/>
    </source>
</evidence>
<dbReference type="InterPro" id="IPR036259">
    <property type="entry name" value="MFS_trans_sf"/>
</dbReference>
<comment type="subcellular location">
    <subcellularLocation>
        <location evidence="1">Membrane</location>
        <topology evidence="1">Multi-pass membrane protein</topology>
    </subcellularLocation>
</comment>
<keyword evidence="10" id="KW-1185">Reference proteome</keyword>
<gene>
    <name evidence="9" type="ORF">MGU_10445</name>
</gene>
<dbReference type="AlphaFoldDB" id="A0A0B4G6D8"/>
<evidence type="ECO:0000256" key="7">
    <source>
        <dbReference type="SAM" id="Phobius"/>
    </source>
</evidence>
<accession>A0A0B4G6D8</accession>
<dbReference type="Proteomes" id="UP000031192">
    <property type="component" value="Unassembled WGS sequence"/>
</dbReference>
<sequence>MATMTRPTELVAAHGASEAEPKPIPDAEMHIPYTLFTKGEKRCIVALITFAGWFSTVSSFIYYPAMSMVARDLDTTIGLVNLTVTSYLVASGIAPSILGDAADTFERRPVYFVTLALY</sequence>
<proteinExistence type="predicted"/>
<name>A0A0B4G6D8_METGA</name>
<feature type="transmembrane region" description="Helical" evidence="7">
    <location>
        <begin position="43"/>
        <end position="65"/>
    </location>
</feature>
<dbReference type="SUPFAM" id="SSF103473">
    <property type="entry name" value="MFS general substrate transporter"/>
    <property type="match status" value="1"/>
</dbReference>
<evidence type="ECO:0000256" key="6">
    <source>
        <dbReference type="SAM" id="MobiDB-lite"/>
    </source>
</evidence>